<dbReference type="SUPFAM" id="SSF51556">
    <property type="entry name" value="Metallo-dependent hydrolases"/>
    <property type="match status" value="1"/>
</dbReference>
<dbReference type="RefSeq" id="WP_106736317.1">
    <property type="nucleotide sequence ID" value="NZ_CP027657.1"/>
</dbReference>
<dbReference type="InterPro" id="IPR050378">
    <property type="entry name" value="Metallo-dep_Hydrolases_sf"/>
</dbReference>
<dbReference type="SUPFAM" id="SSF51338">
    <property type="entry name" value="Composite domain of metallo-dependent hydrolases"/>
    <property type="match status" value="1"/>
</dbReference>
<dbReference type="Pfam" id="PF07969">
    <property type="entry name" value="Amidohydro_3"/>
    <property type="match status" value="1"/>
</dbReference>
<dbReference type="AlphaFoldDB" id="A0A2R3QI48"/>
<accession>A0A2R3QI48</accession>
<dbReference type="Gene3D" id="3.20.20.140">
    <property type="entry name" value="Metal-dependent hydrolases"/>
    <property type="match status" value="1"/>
</dbReference>
<feature type="domain" description="Amidohydrolase 3" evidence="1">
    <location>
        <begin position="48"/>
        <end position="199"/>
    </location>
</feature>
<reference evidence="2 3" key="1">
    <citation type="submission" date="2018-03" db="EMBL/GenBank/DDBJ databases">
        <title>Complete genome sequence and methylome analysis of Pseudomonas mendocina NEB 698.</title>
        <authorList>
            <person name="Morgan R.D."/>
        </authorList>
    </citation>
    <scope>NUCLEOTIDE SEQUENCE [LARGE SCALE GENOMIC DNA]</scope>
    <source>
        <strain evidence="2 3">NEB698</strain>
    </source>
</reference>
<dbReference type="GO" id="GO:0005829">
    <property type="term" value="C:cytosol"/>
    <property type="evidence" value="ECO:0007669"/>
    <property type="project" value="TreeGrafter"/>
</dbReference>
<dbReference type="PANTHER" id="PTHR11647:SF1">
    <property type="entry name" value="COLLAPSIN RESPONSE MEDIATOR PROTEIN"/>
    <property type="match status" value="1"/>
</dbReference>
<dbReference type="EMBL" id="CP027657">
    <property type="protein sequence ID" value="AVO51461.1"/>
    <property type="molecule type" value="Genomic_DNA"/>
</dbReference>
<dbReference type="Proteomes" id="UP000238327">
    <property type="component" value="Chromosome"/>
</dbReference>
<proteinExistence type="predicted"/>
<name>A0A2R3QI48_ECTME</name>
<dbReference type="PANTHER" id="PTHR11647">
    <property type="entry name" value="HYDRANTOINASE/DIHYDROPYRIMIDINASE FAMILY MEMBER"/>
    <property type="match status" value="1"/>
</dbReference>
<sequence length="583" mass="64377">MNYDLVIRNGIVFDGVNENGVKADVAIKAGKIAAVGSNITDDKNCQNVIDAKGCWVMPGFLEMHSHYDAEILTSAALKESIRHGVTTVATGLCSLSMVAASAEDCADLFSRVESIPHDHVLSLLKEKKQWSTPSEYRSFLEGLPLGPNVACYIGHSDIRSAAMGLLDATTERTPSEAEMRHMETLLNDALDNGFLGLSVMKTKIDRVAGERAWSRPLPSTFASWKEFKRLFATLRKRGAILQGAPDVAEPSSAVRLMFATAGWFRPKLKTTLLTALDLKVAPLLHMQARLSGWISNWLLQGNLKWQFLPAPLRVYSAGLNFNNFDEFSGGLILRNFQNEADQYAEAAKPEFRQVFKRDIQSGSKIGLWHRDFSDAYIVACPDQSLIGKNFAEVATRRGQDPVDCFLDLAVTHKTDLVWTVLMGNNREDVMRTLIRSPNVHVGFADSGAHIRGLAFYNFPLRLLKYVHDAERTGKSFMSTGAAVARVTSELANWYGLDAGHLYVGSRADIAIIDPSGLDESLDQVTEACIENTSLMRLVNRNDRAVLATLVNGRVAYSRDEGYAEDLGHSQSYGRFLPAHRTCA</sequence>
<keyword evidence="2" id="KW-0378">Hydrolase</keyword>
<dbReference type="InterPro" id="IPR011059">
    <property type="entry name" value="Metal-dep_hydrolase_composite"/>
</dbReference>
<protein>
    <submittedName>
        <fullName evidence="2">N-acyl-D-glutamate amidohydrolase</fullName>
    </submittedName>
</protein>
<evidence type="ECO:0000313" key="2">
    <source>
        <dbReference type="EMBL" id="AVO51461.1"/>
    </source>
</evidence>
<gene>
    <name evidence="2" type="ORF">C7A17_01350</name>
</gene>
<dbReference type="InterPro" id="IPR032466">
    <property type="entry name" value="Metal_Hydrolase"/>
</dbReference>
<dbReference type="GO" id="GO:0016812">
    <property type="term" value="F:hydrolase activity, acting on carbon-nitrogen (but not peptide) bonds, in cyclic amides"/>
    <property type="evidence" value="ECO:0007669"/>
    <property type="project" value="TreeGrafter"/>
</dbReference>
<dbReference type="InterPro" id="IPR013108">
    <property type="entry name" value="Amidohydro_3"/>
</dbReference>
<dbReference type="OrthoDB" id="9766983at2"/>
<organism evidence="2 3">
    <name type="scientific">Ectopseudomonas mendocina</name>
    <name type="common">Pseudomonas mendocina</name>
    <dbReference type="NCBI Taxonomy" id="300"/>
    <lineage>
        <taxon>Bacteria</taxon>
        <taxon>Pseudomonadati</taxon>
        <taxon>Pseudomonadota</taxon>
        <taxon>Gammaproteobacteria</taxon>
        <taxon>Pseudomonadales</taxon>
        <taxon>Pseudomonadaceae</taxon>
        <taxon>Ectopseudomonas</taxon>
    </lineage>
</organism>
<evidence type="ECO:0000313" key="3">
    <source>
        <dbReference type="Proteomes" id="UP000238327"/>
    </source>
</evidence>
<evidence type="ECO:0000259" key="1">
    <source>
        <dbReference type="Pfam" id="PF07969"/>
    </source>
</evidence>